<dbReference type="EMBL" id="JYDO01000081">
    <property type="protein sequence ID" value="KRZ72302.1"/>
    <property type="molecule type" value="Genomic_DNA"/>
</dbReference>
<sequence length="121" mass="14026">MQCCCASIFQRLMYKTQDNKAKKKKKKHWNGVTVSCCGRFTFRLLSMPNQPASQKGSKQPLVQFFPVWINNADNRIVFPILGADNQRTPFWLCVVYKTCFLLHLPTLLQMETAKVLELLNK</sequence>
<name>A0A0V1MM29_9BILA</name>
<protein>
    <submittedName>
        <fullName evidence="1">Uncharacterized protein</fullName>
    </submittedName>
</protein>
<reference evidence="1 2" key="1">
    <citation type="submission" date="2015-01" db="EMBL/GenBank/DDBJ databases">
        <title>Evolution of Trichinella species and genotypes.</title>
        <authorList>
            <person name="Korhonen P.K."/>
            <person name="Edoardo P."/>
            <person name="Giuseppe L.R."/>
            <person name="Gasser R.B."/>
        </authorList>
    </citation>
    <scope>NUCLEOTIDE SEQUENCE [LARGE SCALE GENOMIC DNA]</scope>
    <source>
        <strain evidence="1">ISS1980</strain>
    </source>
</reference>
<proteinExistence type="predicted"/>
<dbReference type="AlphaFoldDB" id="A0A0V1MM29"/>
<organism evidence="1 2">
    <name type="scientific">Trichinella papuae</name>
    <dbReference type="NCBI Taxonomy" id="268474"/>
    <lineage>
        <taxon>Eukaryota</taxon>
        <taxon>Metazoa</taxon>
        <taxon>Ecdysozoa</taxon>
        <taxon>Nematoda</taxon>
        <taxon>Enoplea</taxon>
        <taxon>Dorylaimia</taxon>
        <taxon>Trichinellida</taxon>
        <taxon>Trichinellidae</taxon>
        <taxon>Trichinella</taxon>
    </lineage>
</organism>
<accession>A0A0V1MM29</accession>
<evidence type="ECO:0000313" key="1">
    <source>
        <dbReference type="EMBL" id="KRZ72302.1"/>
    </source>
</evidence>
<keyword evidence="2" id="KW-1185">Reference proteome</keyword>
<dbReference type="Proteomes" id="UP000054843">
    <property type="component" value="Unassembled WGS sequence"/>
</dbReference>
<comment type="caution">
    <text evidence="1">The sequence shown here is derived from an EMBL/GenBank/DDBJ whole genome shotgun (WGS) entry which is preliminary data.</text>
</comment>
<evidence type="ECO:0000313" key="2">
    <source>
        <dbReference type="Proteomes" id="UP000054843"/>
    </source>
</evidence>
<gene>
    <name evidence="1" type="ORF">T10_3313</name>
</gene>